<evidence type="ECO:0000256" key="1">
    <source>
        <dbReference type="ARBA" id="ARBA00022679"/>
    </source>
</evidence>
<name>A0A855GI77_9STAP</name>
<dbReference type="InterPro" id="IPR041698">
    <property type="entry name" value="Methyltransf_25"/>
</dbReference>
<gene>
    <name evidence="3" type="ORF">CW686_09800</name>
</gene>
<sequence>MCRTILKYAIYETYCIPYTKRRIHMHNIYDNHDFFNRYKEVRLNPTSYNEMIEAPRIKELLPNLYNKTILDIGCGMGQLVQYMLEQSPIQITGIDISSNMIQKAKENIQDQHVTFLNNDFMEFDSVADYDVIVSSLAFHYIEDYKGAVQKVYNHLKQDGVFIFSCEHPSTTATRSDDLWSHVPDMYDHYKLDHYFESGMRSTRWLQQDVIKYHRTMEELLNTLLDTGFKLERIVETGNTELSHEHMSHVDIEKINHRPSFVIFKVVKE</sequence>
<organism evidence="3 4">
    <name type="scientific">Macrococcoides caseolyticum</name>
    <dbReference type="NCBI Taxonomy" id="69966"/>
    <lineage>
        <taxon>Bacteria</taxon>
        <taxon>Bacillati</taxon>
        <taxon>Bacillota</taxon>
        <taxon>Bacilli</taxon>
        <taxon>Bacillales</taxon>
        <taxon>Staphylococcaceae</taxon>
        <taxon>Macrococcoides</taxon>
    </lineage>
</organism>
<dbReference type="Proteomes" id="UP000233482">
    <property type="component" value="Unassembled WGS sequence"/>
</dbReference>
<proteinExistence type="predicted"/>
<dbReference type="InterPro" id="IPR029063">
    <property type="entry name" value="SAM-dependent_MTases_sf"/>
</dbReference>
<reference evidence="3 4" key="1">
    <citation type="submission" date="2017-12" db="EMBL/GenBank/DDBJ databases">
        <title>Genomics of Macrococcus caseolyticus.</title>
        <authorList>
            <person name="MacFadyen A.C."/>
            <person name="Paterson G.K."/>
        </authorList>
    </citation>
    <scope>NUCLEOTIDE SEQUENCE [LARGE SCALE GENOMIC DNA]</scope>
    <source>
        <strain evidence="3 4">5788_EF188</strain>
    </source>
</reference>
<dbReference type="GO" id="GO:0032259">
    <property type="term" value="P:methylation"/>
    <property type="evidence" value="ECO:0007669"/>
    <property type="project" value="UniProtKB-KW"/>
</dbReference>
<accession>A0A855GI77</accession>
<evidence type="ECO:0000313" key="3">
    <source>
        <dbReference type="EMBL" id="PKE25554.1"/>
    </source>
</evidence>
<dbReference type="AlphaFoldDB" id="A0A855GI77"/>
<evidence type="ECO:0000313" key="4">
    <source>
        <dbReference type="Proteomes" id="UP000233482"/>
    </source>
</evidence>
<evidence type="ECO:0000259" key="2">
    <source>
        <dbReference type="Pfam" id="PF13649"/>
    </source>
</evidence>
<dbReference type="Pfam" id="PF13649">
    <property type="entry name" value="Methyltransf_25"/>
    <property type="match status" value="1"/>
</dbReference>
<dbReference type="EMBL" id="PIXC01000023">
    <property type="protein sequence ID" value="PKE25554.1"/>
    <property type="molecule type" value="Genomic_DNA"/>
</dbReference>
<dbReference type="SUPFAM" id="SSF53335">
    <property type="entry name" value="S-adenosyl-L-methionine-dependent methyltransferases"/>
    <property type="match status" value="1"/>
</dbReference>
<dbReference type="CDD" id="cd02440">
    <property type="entry name" value="AdoMet_MTases"/>
    <property type="match status" value="1"/>
</dbReference>
<keyword evidence="1 3" id="KW-0808">Transferase</keyword>
<dbReference type="Gene3D" id="3.40.50.150">
    <property type="entry name" value="Vaccinia Virus protein VP39"/>
    <property type="match status" value="1"/>
</dbReference>
<keyword evidence="3" id="KW-0489">Methyltransferase</keyword>
<protein>
    <submittedName>
        <fullName evidence="3">SAM-dependent methyltransferase</fullName>
    </submittedName>
</protein>
<dbReference type="GO" id="GO:0008168">
    <property type="term" value="F:methyltransferase activity"/>
    <property type="evidence" value="ECO:0007669"/>
    <property type="project" value="UniProtKB-KW"/>
</dbReference>
<comment type="caution">
    <text evidence="3">The sequence shown here is derived from an EMBL/GenBank/DDBJ whole genome shotgun (WGS) entry which is preliminary data.</text>
</comment>
<feature type="domain" description="Methyltransferase" evidence="2">
    <location>
        <begin position="69"/>
        <end position="159"/>
    </location>
</feature>
<dbReference type="PANTHER" id="PTHR43861">
    <property type="entry name" value="TRANS-ACONITATE 2-METHYLTRANSFERASE-RELATED"/>
    <property type="match status" value="1"/>
</dbReference>